<dbReference type="RefSeq" id="WP_069582734.1">
    <property type="nucleotide sequence ID" value="NZ_LMVM01000023.1"/>
</dbReference>
<dbReference type="AlphaFoldDB" id="A0A2A2H594"/>
<gene>
    <name evidence="1" type="ORF">ASJ80_06285</name>
</gene>
<reference evidence="1 2" key="1">
    <citation type="journal article" date="2017" name="BMC Genomics">
        <title>Genomic analysis of methanogenic archaea reveals a shift towards energy conservation.</title>
        <authorList>
            <person name="Gilmore S.P."/>
            <person name="Henske J.K."/>
            <person name="Sexton J.A."/>
            <person name="Solomon K.V."/>
            <person name="Seppala S."/>
            <person name="Yoo J.I."/>
            <person name="Huyett L.M."/>
            <person name="Pressman A."/>
            <person name="Cogan J.Z."/>
            <person name="Kivenson V."/>
            <person name="Peng X."/>
            <person name="Tan Y."/>
            <person name="Valentine D.L."/>
            <person name="O'Malley M.A."/>
        </authorList>
    </citation>
    <scope>NUCLEOTIDE SEQUENCE [LARGE SCALE GENOMIC DNA]</scope>
    <source>
        <strain evidence="1 2">M.o.H.</strain>
    </source>
</reference>
<comment type="caution">
    <text evidence="1">The sequence shown here is derived from an EMBL/GenBank/DDBJ whole genome shotgun (WGS) entry which is preliminary data.</text>
</comment>
<dbReference type="EMBL" id="LMVM01000023">
    <property type="protein sequence ID" value="PAV04443.1"/>
    <property type="molecule type" value="Genomic_DNA"/>
</dbReference>
<keyword evidence="2" id="KW-1185">Reference proteome</keyword>
<evidence type="ECO:0000313" key="2">
    <source>
        <dbReference type="Proteomes" id="UP000217784"/>
    </source>
</evidence>
<evidence type="ECO:0000313" key="1">
    <source>
        <dbReference type="EMBL" id="PAV04443.1"/>
    </source>
</evidence>
<protein>
    <submittedName>
        <fullName evidence="1">Uncharacterized protein</fullName>
    </submittedName>
</protein>
<organism evidence="1 2">
    <name type="scientific">Methanobacterium bryantii</name>
    <dbReference type="NCBI Taxonomy" id="2161"/>
    <lineage>
        <taxon>Archaea</taxon>
        <taxon>Methanobacteriati</taxon>
        <taxon>Methanobacteriota</taxon>
        <taxon>Methanomada group</taxon>
        <taxon>Methanobacteria</taxon>
        <taxon>Methanobacteriales</taxon>
        <taxon>Methanobacteriaceae</taxon>
        <taxon>Methanobacterium</taxon>
    </lineage>
</organism>
<proteinExistence type="predicted"/>
<dbReference type="Proteomes" id="UP000217784">
    <property type="component" value="Unassembled WGS sequence"/>
</dbReference>
<sequence>MLIYSATARFKSVTFFKEIIDAITDLKVVPLPADLMAHATRKMADAGESLDYCMELTHIHSLIFPSAITFEILGRSLKYS</sequence>
<accession>A0A2A2H594</accession>
<name>A0A2A2H594_METBR</name>